<organism evidence="5 6">
    <name type="scientific">Sphingomonas alba</name>
    <dbReference type="NCBI Taxonomy" id="2908208"/>
    <lineage>
        <taxon>Bacteria</taxon>
        <taxon>Pseudomonadati</taxon>
        <taxon>Pseudomonadota</taxon>
        <taxon>Alphaproteobacteria</taxon>
        <taxon>Sphingomonadales</taxon>
        <taxon>Sphingomonadaceae</taxon>
        <taxon>Sphingomonas</taxon>
    </lineage>
</organism>
<protein>
    <submittedName>
        <fullName evidence="5">Tetratricopeptide repeat protein</fullName>
    </submittedName>
</protein>
<dbReference type="Pfam" id="PF13414">
    <property type="entry name" value="TPR_11"/>
    <property type="match status" value="1"/>
</dbReference>
<dbReference type="RefSeq" id="WP_249846487.1">
    <property type="nucleotide sequence ID" value="NZ_JAMGBD010000001.1"/>
</dbReference>
<feature type="repeat" description="TPR" evidence="3">
    <location>
        <begin position="461"/>
        <end position="494"/>
    </location>
</feature>
<keyword evidence="4" id="KW-0732">Signal</keyword>
<accession>A0ABT0RIQ8</accession>
<evidence type="ECO:0000313" key="6">
    <source>
        <dbReference type="Proteomes" id="UP001165363"/>
    </source>
</evidence>
<name>A0ABT0RIQ8_9SPHN</name>
<dbReference type="Pfam" id="PF13432">
    <property type="entry name" value="TPR_16"/>
    <property type="match status" value="1"/>
</dbReference>
<sequence>MKAALLAGFAAFSAPVSASVPGSSADQLSTYVTARAADALGDPAKAAVLYANLSRERPDDMSIRRRAVIGAIAAGDTKLALDLSRGMPIANTPLDLRMLMVANELRAGHNKEAIDILRTKQGLIDSSFLAPFVEAWALAEKRNAKAIDALAPVQEGSALASQLNEQKALILLKLKRPAEALPLAQSALESAGGRADRLRLAFADGFLAAGDRNNALSMLPDESPALTEGRARIAAGESTGLAIDNAQKGFGELMIGLSLALGRMQDKGLPIAFAQVARYANPSNSAGAILLALLLEDDDRPTDALDILYKIPPGDPFANQAEDAEIRMLIDSNRQQEALRRAQEIIASNPGPDAYARLGVVHIEMKNYAAAADAYGRALQLSANAPSSDEPWTLRLYRASALEDAGRWEEAKSELALALKDKPDNPLLLNFLGYGKLERGEDMEAAEAMVRKASALRPDDASITDSLGWAEFKRGKVSEAIATLQRAAEADPGQAEIQEHLGDALYSAGRRYEASFAWRAAMANAEDEDKSRLQSKIDFGVATTTAAH</sequence>
<dbReference type="PANTHER" id="PTHR45586:SF1">
    <property type="entry name" value="LIPOPOLYSACCHARIDE ASSEMBLY PROTEIN B"/>
    <property type="match status" value="1"/>
</dbReference>
<reference evidence="5" key="1">
    <citation type="submission" date="2022-05" db="EMBL/GenBank/DDBJ databases">
        <authorList>
            <person name="Jo J.-H."/>
            <person name="Im W.-T."/>
        </authorList>
    </citation>
    <scope>NUCLEOTIDE SEQUENCE</scope>
    <source>
        <strain evidence="5">SE158</strain>
    </source>
</reference>
<dbReference type="PROSITE" id="PS50005">
    <property type="entry name" value="TPR"/>
    <property type="match status" value="2"/>
</dbReference>
<dbReference type="EMBL" id="JAMGBD010000001">
    <property type="protein sequence ID" value="MCL6682519.1"/>
    <property type="molecule type" value="Genomic_DNA"/>
</dbReference>
<keyword evidence="6" id="KW-1185">Reference proteome</keyword>
<evidence type="ECO:0000256" key="1">
    <source>
        <dbReference type="ARBA" id="ARBA00022737"/>
    </source>
</evidence>
<dbReference type="Proteomes" id="UP001165363">
    <property type="component" value="Unassembled WGS sequence"/>
</dbReference>
<dbReference type="InterPro" id="IPR051012">
    <property type="entry name" value="CellSynth/LPSAsmb/PSIAsmb"/>
</dbReference>
<keyword evidence="1" id="KW-0677">Repeat</keyword>
<feature type="chain" id="PRO_5046900048" evidence="4">
    <location>
        <begin position="19"/>
        <end position="548"/>
    </location>
</feature>
<evidence type="ECO:0000313" key="5">
    <source>
        <dbReference type="EMBL" id="MCL6682519.1"/>
    </source>
</evidence>
<dbReference type="PANTHER" id="PTHR45586">
    <property type="entry name" value="TPR REPEAT-CONTAINING PROTEIN PA4667"/>
    <property type="match status" value="1"/>
</dbReference>
<dbReference type="Gene3D" id="1.25.40.10">
    <property type="entry name" value="Tetratricopeptide repeat domain"/>
    <property type="match status" value="2"/>
</dbReference>
<proteinExistence type="predicted"/>
<comment type="caution">
    <text evidence="5">The sequence shown here is derived from an EMBL/GenBank/DDBJ whole genome shotgun (WGS) entry which is preliminary data.</text>
</comment>
<gene>
    <name evidence="5" type="ORF">LZ536_01190</name>
</gene>
<dbReference type="InterPro" id="IPR011990">
    <property type="entry name" value="TPR-like_helical_dom_sf"/>
</dbReference>
<evidence type="ECO:0000256" key="2">
    <source>
        <dbReference type="ARBA" id="ARBA00022803"/>
    </source>
</evidence>
<dbReference type="SUPFAM" id="SSF48452">
    <property type="entry name" value="TPR-like"/>
    <property type="match status" value="2"/>
</dbReference>
<feature type="signal peptide" evidence="4">
    <location>
        <begin position="1"/>
        <end position="18"/>
    </location>
</feature>
<feature type="repeat" description="TPR" evidence="3">
    <location>
        <begin position="352"/>
        <end position="385"/>
    </location>
</feature>
<evidence type="ECO:0000256" key="3">
    <source>
        <dbReference type="PROSITE-ProRule" id="PRU00339"/>
    </source>
</evidence>
<dbReference type="SMART" id="SM00028">
    <property type="entry name" value="TPR"/>
    <property type="match status" value="5"/>
</dbReference>
<keyword evidence="2 3" id="KW-0802">TPR repeat</keyword>
<dbReference type="InterPro" id="IPR019734">
    <property type="entry name" value="TPR_rpt"/>
</dbReference>
<evidence type="ECO:0000256" key="4">
    <source>
        <dbReference type="SAM" id="SignalP"/>
    </source>
</evidence>